<evidence type="ECO:0000313" key="1">
    <source>
        <dbReference type="EMBL" id="MCG4767037.1"/>
    </source>
</evidence>
<sequence>MENFDQKAIFRCLICNGHFGTLEENEYGLWGHIIDPEEAEQAARAAEQNGMQSGSNTEMSPFYYGGTTFSECFRDFLDTVEDYNFVHDHLDDPYDEDDYDDYDEEEEDFFPEIVDLTAEEIETMFEHVLESFRKKYPEE</sequence>
<dbReference type="RefSeq" id="WP_238033638.1">
    <property type="nucleotide sequence ID" value="NZ_JAKNFS010000029.1"/>
</dbReference>
<dbReference type="EMBL" id="JAKNFS010000029">
    <property type="protein sequence ID" value="MCG4767037.1"/>
    <property type="molecule type" value="Genomic_DNA"/>
</dbReference>
<comment type="caution">
    <text evidence="1">The sequence shown here is derived from an EMBL/GenBank/DDBJ whole genome shotgun (WGS) entry which is preliminary data.</text>
</comment>
<dbReference type="Proteomes" id="UP001199915">
    <property type="component" value="Unassembled WGS sequence"/>
</dbReference>
<proteinExistence type="predicted"/>
<name>A0AAE3F6T9_9FIRM</name>
<organism evidence="1 2">
    <name type="scientific">Fusicatenibacter saccharivorans</name>
    <dbReference type="NCBI Taxonomy" id="1150298"/>
    <lineage>
        <taxon>Bacteria</taxon>
        <taxon>Bacillati</taxon>
        <taxon>Bacillota</taxon>
        <taxon>Clostridia</taxon>
        <taxon>Lachnospirales</taxon>
        <taxon>Lachnospiraceae</taxon>
        <taxon>Fusicatenibacter</taxon>
    </lineage>
</organism>
<protein>
    <submittedName>
        <fullName evidence="1">Uncharacterized protein</fullName>
    </submittedName>
</protein>
<reference evidence="1" key="1">
    <citation type="submission" date="2022-01" db="EMBL/GenBank/DDBJ databases">
        <title>Collection of gut derived symbiotic bacterial strains cultured from healthy donors.</title>
        <authorList>
            <person name="Lin H."/>
            <person name="Kohout C."/>
            <person name="Waligurski E."/>
            <person name="Pamer E.G."/>
        </authorList>
    </citation>
    <scope>NUCLEOTIDE SEQUENCE</scope>
    <source>
        <strain evidence="1">DFI.5.49</strain>
    </source>
</reference>
<accession>A0AAE3F6T9</accession>
<dbReference type="AlphaFoldDB" id="A0AAE3F6T9"/>
<evidence type="ECO:0000313" key="2">
    <source>
        <dbReference type="Proteomes" id="UP001199915"/>
    </source>
</evidence>
<gene>
    <name evidence="1" type="ORF">L0N21_16215</name>
</gene>